<dbReference type="InterPro" id="IPR031435">
    <property type="entry name" value="TMEM132_N"/>
</dbReference>
<dbReference type="InterPro" id="IPR055424">
    <property type="entry name" value="Ig_TMEM132_6th"/>
</dbReference>
<dbReference type="GeneID" id="105990600"/>
<dbReference type="KEGG" id="dord:105990600"/>
<evidence type="ECO:0000259" key="14">
    <source>
        <dbReference type="Pfam" id="PF23487"/>
    </source>
</evidence>
<accession>A0A1S3FR41</accession>
<keyword evidence="4 7" id="KW-1133">Transmembrane helix</keyword>
<proteinExistence type="inferred from homology"/>
<dbReference type="Pfam" id="PF15706">
    <property type="entry name" value="TMEM132_C"/>
    <property type="match status" value="1"/>
</dbReference>
<dbReference type="GO" id="GO:0016020">
    <property type="term" value="C:membrane"/>
    <property type="evidence" value="ECO:0007669"/>
    <property type="project" value="UniProtKB-SubCell"/>
</dbReference>
<evidence type="ECO:0000256" key="6">
    <source>
        <dbReference type="SAM" id="MobiDB-lite"/>
    </source>
</evidence>
<dbReference type="InterPro" id="IPR055423">
    <property type="entry name" value="Ig_TMEM132_5th"/>
</dbReference>
<feature type="region of interest" description="Disordered" evidence="6">
    <location>
        <begin position="1021"/>
        <end position="1042"/>
    </location>
</feature>
<dbReference type="Pfam" id="PF23481">
    <property type="entry name" value="Ig_TMEM132_2nd"/>
    <property type="match status" value="1"/>
</dbReference>
<evidence type="ECO:0000256" key="5">
    <source>
        <dbReference type="ARBA" id="ARBA00023136"/>
    </source>
</evidence>
<organism evidence="15 16">
    <name type="scientific">Dipodomys ordii</name>
    <name type="common">Ord's kangaroo rat</name>
    <dbReference type="NCBI Taxonomy" id="10020"/>
    <lineage>
        <taxon>Eukaryota</taxon>
        <taxon>Metazoa</taxon>
        <taxon>Chordata</taxon>
        <taxon>Craniata</taxon>
        <taxon>Vertebrata</taxon>
        <taxon>Euteleostomi</taxon>
        <taxon>Mammalia</taxon>
        <taxon>Eutheria</taxon>
        <taxon>Euarchontoglires</taxon>
        <taxon>Glires</taxon>
        <taxon>Rodentia</taxon>
        <taxon>Castorimorpha</taxon>
        <taxon>Heteromyidae</taxon>
        <taxon>Dipodomyinae</taxon>
        <taxon>Dipodomys</taxon>
    </lineage>
</organism>
<feature type="region of interest" description="Disordered" evidence="6">
    <location>
        <begin position="764"/>
        <end position="811"/>
    </location>
</feature>
<feature type="domain" description="Transmembrane protein TMEM132 fifth" evidence="13">
    <location>
        <begin position="470"/>
        <end position="605"/>
    </location>
</feature>
<evidence type="ECO:0000256" key="2">
    <source>
        <dbReference type="ARBA" id="ARBA00006166"/>
    </source>
</evidence>
<feature type="region of interest" description="Disordered" evidence="6">
    <location>
        <begin position="830"/>
        <end position="850"/>
    </location>
</feature>
<sequence>MQLSAIRFQNCIVSVAESRGILEGIQRFSLLPTYLPVTYRIHRAEVSFFLKEANQDMMRNSSLQSRVESFLIYKSGSLPLLNASYGPFSVEQGLPPDLLLLASPFRLTNAFPLNWKLRVYTLREKIYSARPLVQVLFHVAGRAWADGRASEEPLPCLRVFAFRGARVELYYMVQPGEGRGDCTGAAPRTGGGLRMGHSDVDESAPPLHRIGSIFLYQSPGRPAQSELWLDSNVAIRYTPGAARPGAVLTFPVSISRNCTEDRFTLRAKVQKGVSVVGVRASSPAIWDVRKSTEPAGRHAPAAVLCEKTATASESRVDGASYEVMQIDIKIEEPSDTPATQLVTWQVEYPGEITSDLGVSKIHVNQKDLIAVIPLAMEAEILNTAILTGRTVAVPVKVVSVEVDGTVAALPEAVECRSSDEDVIKVSDRCDYVFVNGKEMKGKVNAAVEFTYQHLHSTLEMTVWVPRLPLQIEVSDAELNQIKGWRVPIFSSKRPARDSEEEEEEDRKGRGCTLQYQHAMVRVLTQFVAEAPDPGGHLAYLLGSDWHMDITELVGDFMQVEDPRIAKLQGQILIGQELGMTTIQILSPLSDAILAEKTITVLEEKVTITDLGVQLVTGLSLSLQLSPGSNRAIFATAVAQELLQRPKQEVAISCWVQFSDASVTPLDIYDVRDFSLLATSLDEKVVSIHQDPELKWPVITAEAEGQGALVKVEMVISESCQKSKRKSVLAVGTASLRVRLGRNNASPNASDGGQPGAGVRLEHSISDRRPQRPLQDRDQEGPQHGSPSLGLLEGPAWGGTTERPAFQSRDGQASLLEDDSHWQMATTDLASFPSQADLPRSPVEMEEGDPAPGRGLGDLEVGMYALLGVFCLAILVFLINCTTFALKYRHKQVPFEGPEGLSHAHDWVGLSNRTELLEHPVDLASAPREQTTAVDGGLDVEESKYLLSAGSPSSSGKEHLLRPAGAEPACWEEPPSEPPASPTSKRKRVTFTTFSAISSDAGGPAGSTGLMGSVGDVQWVCPDLGRREHTPPHGSRERLQEHV</sequence>
<dbReference type="InterPro" id="IPR055421">
    <property type="entry name" value="TMEM132_3rd"/>
</dbReference>
<gene>
    <name evidence="16" type="primary">Tmem132d</name>
</gene>
<dbReference type="RefSeq" id="XP_012878494.1">
    <property type="nucleotide sequence ID" value="XM_013023040.1"/>
</dbReference>
<comment type="similarity">
    <text evidence="2">Belongs to the TMEM132 family.</text>
</comment>
<dbReference type="Pfam" id="PF23039">
    <property type="entry name" value="TMEM132_3rd"/>
    <property type="match status" value="1"/>
</dbReference>
<dbReference type="Pfam" id="PF23486">
    <property type="entry name" value="Ig_TMEM132_5th"/>
    <property type="match status" value="1"/>
</dbReference>
<dbReference type="FunCoup" id="A0A1S3FR41">
    <property type="interactions" value="26"/>
</dbReference>
<name>A0A1S3FR41_DIPOR</name>
<evidence type="ECO:0000256" key="7">
    <source>
        <dbReference type="SAM" id="Phobius"/>
    </source>
</evidence>
<feature type="domain" description="Transmembrane protein TMEM132 cohesin-like" evidence="11">
    <location>
        <begin position="224"/>
        <end position="368"/>
    </location>
</feature>
<evidence type="ECO:0000256" key="1">
    <source>
        <dbReference type="ARBA" id="ARBA00004479"/>
    </source>
</evidence>
<evidence type="ECO:0000259" key="13">
    <source>
        <dbReference type="Pfam" id="PF23486"/>
    </source>
</evidence>
<dbReference type="OrthoDB" id="10026202at2759"/>
<dbReference type="InterPro" id="IPR026307">
    <property type="entry name" value="TMEM132"/>
</dbReference>
<reference evidence="16" key="1">
    <citation type="submission" date="2025-08" db="UniProtKB">
        <authorList>
            <consortium name="RefSeq"/>
        </authorList>
    </citation>
    <scope>IDENTIFICATION</scope>
    <source>
        <tissue evidence="16">Kidney</tissue>
    </source>
</reference>
<evidence type="ECO:0000313" key="16">
    <source>
        <dbReference type="RefSeq" id="XP_012878494.1"/>
    </source>
</evidence>
<feature type="domain" description="Transmembrane protein TMEM132 sixth" evidence="14">
    <location>
        <begin position="606"/>
        <end position="721"/>
    </location>
</feature>
<keyword evidence="15" id="KW-1185">Reference proteome</keyword>
<feature type="domain" description="Transmembrane protein TMEM132 C-terminal" evidence="9">
    <location>
        <begin position="830"/>
        <end position="914"/>
    </location>
</feature>
<dbReference type="CTD" id="121256"/>
<dbReference type="Pfam" id="PF15705">
    <property type="entry name" value="TMEM132_N"/>
    <property type="match status" value="1"/>
</dbReference>
<feature type="region of interest" description="Disordered" evidence="6">
    <location>
        <begin position="947"/>
        <end position="986"/>
    </location>
</feature>
<dbReference type="InParanoid" id="A0A1S3FR41"/>
<feature type="compositionally biased region" description="Basic and acidic residues" evidence="6">
    <location>
        <begin position="1023"/>
        <end position="1042"/>
    </location>
</feature>
<dbReference type="InterPro" id="IPR031437">
    <property type="entry name" value="Ig_TMEM132_4th"/>
</dbReference>
<dbReference type="InterPro" id="IPR055422">
    <property type="entry name" value="Ig_TMEM132_2nd"/>
</dbReference>
<comment type="subcellular location">
    <subcellularLocation>
        <location evidence="1">Membrane</location>
        <topology evidence="1">Single-pass type I membrane protein</topology>
    </subcellularLocation>
</comment>
<keyword evidence="3 7" id="KW-0812">Transmembrane</keyword>
<evidence type="ECO:0000259" key="8">
    <source>
        <dbReference type="Pfam" id="PF15705"/>
    </source>
</evidence>
<feature type="region of interest" description="Disordered" evidence="6">
    <location>
        <begin position="740"/>
        <end position="759"/>
    </location>
</feature>
<dbReference type="PANTHER" id="PTHR13388">
    <property type="entry name" value="DETONATOR, ISOFORM E"/>
    <property type="match status" value="1"/>
</dbReference>
<dbReference type="InterPro" id="IPR031436">
    <property type="entry name" value="TMEM132_C"/>
</dbReference>
<feature type="region of interest" description="Disordered" evidence="6">
    <location>
        <begin position="994"/>
        <end position="1013"/>
    </location>
</feature>
<evidence type="ECO:0000259" key="12">
    <source>
        <dbReference type="Pfam" id="PF23481"/>
    </source>
</evidence>
<evidence type="ECO:0000259" key="9">
    <source>
        <dbReference type="Pfam" id="PF15706"/>
    </source>
</evidence>
<protein>
    <submittedName>
        <fullName evidence="16">Transmembrane protein 132D</fullName>
    </submittedName>
</protein>
<feature type="domain" description="Transmembrane protein family 132 fourth" evidence="10">
    <location>
        <begin position="370"/>
        <end position="467"/>
    </location>
</feature>
<dbReference type="Pfam" id="PF16070">
    <property type="entry name" value="Ig_TMEM132_4th"/>
    <property type="match status" value="1"/>
</dbReference>
<dbReference type="PANTHER" id="PTHR13388:SF2">
    <property type="entry name" value="TRANSMEMBRANE PROTEIN 132D"/>
    <property type="match status" value="1"/>
</dbReference>
<evidence type="ECO:0000256" key="4">
    <source>
        <dbReference type="ARBA" id="ARBA00022989"/>
    </source>
</evidence>
<feature type="domain" description="Transmembrane protein TMEM132 second Ig-like" evidence="12">
    <location>
        <begin position="116"/>
        <end position="166"/>
    </location>
</feature>
<dbReference type="AlphaFoldDB" id="A0A1S3FR41"/>
<evidence type="ECO:0000259" key="11">
    <source>
        <dbReference type="Pfam" id="PF23039"/>
    </source>
</evidence>
<dbReference type="Pfam" id="PF23487">
    <property type="entry name" value="Ig_TMEM132_6th"/>
    <property type="match status" value="1"/>
</dbReference>
<dbReference type="Proteomes" id="UP000081671">
    <property type="component" value="Unplaced"/>
</dbReference>
<feature type="transmembrane region" description="Helical" evidence="7">
    <location>
        <begin position="860"/>
        <end position="885"/>
    </location>
</feature>
<evidence type="ECO:0000259" key="10">
    <source>
        <dbReference type="Pfam" id="PF16070"/>
    </source>
</evidence>
<feature type="domain" description="Transmembrane protein TMEM132 N-terminal" evidence="8">
    <location>
        <begin position="37"/>
        <end position="99"/>
    </location>
</feature>
<evidence type="ECO:0000256" key="3">
    <source>
        <dbReference type="ARBA" id="ARBA00022692"/>
    </source>
</evidence>
<keyword evidence="5 7" id="KW-0472">Membrane</keyword>
<evidence type="ECO:0000313" key="15">
    <source>
        <dbReference type="Proteomes" id="UP000081671"/>
    </source>
</evidence>
<feature type="compositionally biased region" description="Basic and acidic residues" evidence="6">
    <location>
        <begin position="764"/>
        <end position="780"/>
    </location>
</feature>